<dbReference type="PANTHER" id="PTHR46667">
    <property type="entry name" value="OS05G0182700 PROTEIN"/>
    <property type="match status" value="1"/>
</dbReference>
<evidence type="ECO:0000313" key="2">
    <source>
        <dbReference type="EMBL" id="KAK1436303.1"/>
    </source>
</evidence>
<evidence type="ECO:0000313" key="3">
    <source>
        <dbReference type="Proteomes" id="UP001229421"/>
    </source>
</evidence>
<evidence type="ECO:0000259" key="1">
    <source>
        <dbReference type="Pfam" id="PF07889"/>
    </source>
</evidence>
<feature type="domain" description="DUF1664" evidence="1">
    <location>
        <begin position="93"/>
        <end position="213"/>
    </location>
</feature>
<dbReference type="PANTHER" id="PTHR46667:SF6">
    <property type="entry name" value="OS01G0185100 PROTEIN"/>
    <property type="match status" value="1"/>
</dbReference>
<dbReference type="Proteomes" id="UP001229421">
    <property type="component" value="Unassembled WGS sequence"/>
</dbReference>
<gene>
    <name evidence="2" type="ORF">QVD17_02082</name>
</gene>
<accession>A0AAD8L8I3</accession>
<proteinExistence type="predicted"/>
<reference evidence="2" key="1">
    <citation type="journal article" date="2023" name="bioRxiv">
        <title>Improved chromosome-level genome assembly for marigold (Tagetes erecta).</title>
        <authorList>
            <person name="Jiang F."/>
            <person name="Yuan L."/>
            <person name="Wang S."/>
            <person name="Wang H."/>
            <person name="Xu D."/>
            <person name="Wang A."/>
            <person name="Fan W."/>
        </authorList>
    </citation>
    <scope>NUCLEOTIDE SEQUENCE</scope>
    <source>
        <strain evidence="2">WSJ</strain>
        <tissue evidence="2">Leaf</tissue>
    </source>
</reference>
<organism evidence="2 3">
    <name type="scientific">Tagetes erecta</name>
    <name type="common">African marigold</name>
    <dbReference type="NCBI Taxonomy" id="13708"/>
    <lineage>
        <taxon>Eukaryota</taxon>
        <taxon>Viridiplantae</taxon>
        <taxon>Streptophyta</taxon>
        <taxon>Embryophyta</taxon>
        <taxon>Tracheophyta</taxon>
        <taxon>Spermatophyta</taxon>
        <taxon>Magnoliopsida</taxon>
        <taxon>eudicotyledons</taxon>
        <taxon>Gunneridae</taxon>
        <taxon>Pentapetalae</taxon>
        <taxon>asterids</taxon>
        <taxon>campanulids</taxon>
        <taxon>Asterales</taxon>
        <taxon>Asteraceae</taxon>
        <taxon>Asteroideae</taxon>
        <taxon>Heliantheae alliance</taxon>
        <taxon>Tageteae</taxon>
        <taxon>Tagetes</taxon>
    </lineage>
</organism>
<sequence length="310" mass="33824">MAMQSGMAFSKIMFLCGAGYTTTILLNNGKLSELIGELQALVKGYEGKHGDESEGDYADAIAGQVRRLAMEVRQLASQRQITVIKGGPSVDVTSLVVPAAALGTLGYGYMWWKGLSFSDLMYVTKSNINNAVSNLKTNLDQVSDAIAAAKRHLTQRIENVDGKLDEQVEMSKLVQNEVTDVHDNLSQIGYDLDSLKEVVAGMNGKMMTLEEKQEFARRGVQYLCNKSDENMIYGKTQGQIKIAGKSFSGYLSSGGILAIEGVKEIPDVLDTGEVNNLPTNGVLVNRSKNQSRMLTRTNMVRIKVKGKVNI</sequence>
<comment type="caution">
    <text evidence="2">The sequence shown here is derived from an EMBL/GenBank/DDBJ whole genome shotgun (WGS) entry which is preliminary data.</text>
</comment>
<dbReference type="EMBL" id="JAUHHV010000001">
    <property type="protein sequence ID" value="KAK1436303.1"/>
    <property type="molecule type" value="Genomic_DNA"/>
</dbReference>
<dbReference type="InterPro" id="IPR012458">
    <property type="entry name" value="DUF1664"/>
</dbReference>
<keyword evidence="3" id="KW-1185">Reference proteome</keyword>
<dbReference type="AlphaFoldDB" id="A0AAD8L8I3"/>
<name>A0AAD8L8I3_TARER</name>
<dbReference type="Gene3D" id="1.20.5.340">
    <property type="match status" value="1"/>
</dbReference>
<dbReference type="Pfam" id="PF07889">
    <property type="entry name" value="DUF1664"/>
    <property type="match status" value="1"/>
</dbReference>
<protein>
    <recommendedName>
        <fullName evidence="1">DUF1664 domain-containing protein</fullName>
    </recommendedName>
</protein>